<dbReference type="GeneID" id="64820515"/>
<dbReference type="InterPro" id="IPR050123">
    <property type="entry name" value="Prok_molybdopt-oxidoreductase"/>
</dbReference>
<dbReference type="PANTHER" id="PTHR43105">
    <property type="entry name" value="RESPIRATORY NITRATE REDUCTASE"/>
    <property type="match status" value="1"/>
</dbReference>
<dbReference type="InterPro" id="IPR041924">
    <property type="entry name" value="Formate_Dh-H_N"/>
</dbReference>
<evidence type="ECO:0000313" key="16">
    <source>
        <dbReference type="Proteomes" id="UP000681041"/>
    </source>
</evidence>
<dbReference type="FunFam" id="3.30.70.20:FF:000035">
    <property type="entry name" value="Iron hydrogenase 1"/>
    <property type="match status" value="1"/>
</dbReference>
<dbReference type="SUPFAM" id="SSF54292">
    <property type="entry name" value="2Fe-2S ferredoxin-like"/>
    <property type="match status" value="1"/>
</dbReference>
<dbReference type="SMART" id="SM00926">
    <property type="entry name" value="Molybdop_Fe4S4"/>
    <property type="match status" value="1"/>
</dbReference>
<evidence type="ECO:0000256" key="1">
    <source>
        <dbReference type="ARBA" id="ARBA00001966"/>
    </source>
</evidence>
<dbReference type="GO" id="GO:0042773">
    <property type="term" value="P:ATP synthesis coupled electron transport"/>
    <property type="evidence" value="ECO:0007669"/>
    <property type="project" value="InterPro"/>
</dbReference>
<dbReference type="GO" id="GO:0015942">
    <property type="term" value="P:formate metabolic process"/>
    <property type="evidence" value="ECO:0007669"/>
    <property type="project" value="InterPro"/>
</dbReference>
<dbReference type="GO" id="GO:0043546">
    <property type="term" value="F:molybdopterin cofactor binding"/>
    <property type="evidence" value="ECO:0007669"/>
    <property type="project" value="InterPro"/>
</dbReference>
<feature type="domain" description="4Fe-4S ferredoxin-type" evidence="12">
    <location>
        <begin position="185"/>
        <end position="214"/>
    </location>
</feature>
<comment type="cofactor">
    <cofactor evidence="1">
        <name>[4Fe-4S] cluster</name>
        <dbReference type="ChEBI" id="CHEBI:49883"/>
    </cofactor>
</comment>
<accession>A0A8T8K9L5</accession>
<dbReference type="Pfam" id="PF10588">
    <property type="entry name" value="NADH-G_4Fe-4S_3"/>
    <property type="match status" value="1"/>
</dbReference>
<evidence type="ECO:0000259" key="13">
    <source>
        <dbReference type="PROSITE" id="PS51669"/>
    </source>
</evidence>
<dbReference type="InterPro" id="IPR006656">
    <property type="entry name" value="Mopterin_OxRdtase"/>
</dbReference>
<dbReference type="PROSITE" id="PS00641">
    <property type="entry name" value="COMPLEX1_75K_1"/>
    <property type="match status" value="1"/>
</dbReference>
<dbReference type="GO" id="GO:0008137">
    <property type="term" value="F:NADH dehydrogenase (ubiquinone) activity"/>
    <property type="evidence" value="ECO:0007669"/>
    <property type="project" value="InterPro"/>
</dbReference>
<evidence type="ECO:0000256" key="7">
    <source>
        <dbReference type="ARBA" id="ARBA00023002"/>
    </source>
</evidence>
<dbReference type="PROSITE" id="PS51839">
    <property type="entry name" value="4FE4S_HC3"/>
    <property type="match status" value="1"/>
</dbReference>
<dbReference type="CDD" id="cd02753">
    <property type="entry name" value="MopB_Formate-Dh-H"/>
    <property type="match status" value="1"/>
</dbReference>
<proteinExistence type="inferred from homology"/>
<feature type="domain" description="2Fe-2S ferredoxin-type" evidence="11">
    <location>
        <begin position="3"/>
        <end position="80"/>
    </location>
</feature>
<dbReference type="PANTHER" id="PTHR43105:SF14">
    <property type="entry name" value="FORMATE DEHYDROGENASE H"/>
    <property type="match status" value="1"/>
</dbReference>
<reference evidence="15" key="1">
    <citation type="submission" date="2020-07" db="EMBL/GenBank/DDBJ databases">
        <title>Methanobacterium. sp. MethCan genome.</title>
        <authorList>
            <person name="Postec A."/>
            <person name="Quemeneur M."/>
        </authorList>
    </citation>
    <scope>NUCLEOTIDE SEQUENCE</scope>
    <source>
        <strain evidence="15">MethCAN</strain>
    </source>
</reference>
<dbReference type="InterPro" id="IPR001041">
    <property type="entry name" value="2Fe-2S_ferredoxin-type"/>
</dbReference>
<dbReference type="Gene3D" id="2.40.40.20">
    <property type="match status" value="1"/>
</dbReference>
<evidence type="ECO:0000256" key="9">
    <source>
        <dbReference type="ARBA" id="ARBA00023014"/>
    </source>
</evidence>
<keyword evidence="5" id="KW-0479">Metal-binding</keyword>
<dbReference type="InterPro" id="IPR009010">
    <property type="entry name" value="Asp_de-COase-like_dom_sf"/>
</dbReference>
<dbReference type="InterPro" id="IPR006963">
    <property type="entry name" value="Mopterin_OxRdtase_4Fe-4S_dom"/>
</dbReference>
<dbReference type="PROSITE" id="PS00198">
    <property type="entry name" value="4FE4S_FER_1"/>
    <property type="match status" value="1"/>
</dbReference>
<dbReference type="GO" id="GO:0003954">
    <property type="term" value="F:NADH dehydrogenase activity"/>
    <property type="evidence" value="ECO:0007669"/>
    <property type="project" value="TreeGrafter"/>
</dbReference>
<keyword evidence="16" id="KW-1185">Reference proteome</keyword>
<dbReference type="Pfam" id="PF12838">
    <property type="entry name" value="Fer4_7"/>
    <property type="match status" value="1"/>
</dbReference>
<dbReference type="Pfam" id="PF13510">
    <property type="entry name" value="Fer2_4"/>
    <property type="match status" value="1"/>
</dbReference>
<dbReference type="PIRSF" id="PIRSF036643">
    <property type="entry name" value="FDH_alpha"/>
    <property type="match status" value="1"/>
</dbReference>
<evidence type="ECO:0000259" key="11">
    <source>
        <dbReference type="PROSITE" id="PS51085"/>
    </source>
</evidence>
<evidence type="ECO:0000256" key="6">
    <source>
        <dbReference type="ARBA" id="ARBA00022737"/>
    </source>
</evidence>
<dbReference type="Pfam" id="PF00384">
    <property type="entry name" value="Molybdopterin"/>
    <property type="match status" value="1"/>
</dbReference>
<dbReference type="FunFam" id="3.40.228.10:FF:000002">
    <property type="entry name" value="Formate dehydrogenase subunit alpha"/>
    <property type="match status" value="1"/>
</dbReference>
<dbReference type="InterPro" id="IPR000283">
    <property type="entry name" value="NADH_UbQ_OxRdtase_75kDa_su_CS"/>
</dbReference>
<dbReference type="PROSITE" id="PS00490">
    <property type="entry name" value="MOLYBDOPTERIN_PROK_2"/>
    <property type="match status" value="1"/>
</dbReference>
<dbReference type="InterPro" id="IPR006655">
    <property type="entry name" value="Mopterin_OxRdtase_prok_CS"/>
</dbReference>
<dbReference type="InterPro" id="IPR019574">
    <property type="entry name" value="NADH_UbQ_OxRdtase_Gsu_4Fe4S-bd"/>
</dbReference>
<protein>
    <submittedName>
        <fullName evidence="15">Formate dehydrogenase subunit alpha</fullName>
    </submittedName>
</protein>
<gene>
    <name evidence="15" type="primary">fdhF</name>
    <name evidence="15" type="ORF">HYG87_07080</name>
</gene>
<dbReference type="Gene3D" id="3.10.20.740">
    <property type="match status" value="1"/>
</dbReference>
<evidence type="ECO:0000313" key="15">
    <source>
        <dbReference type="EMBL" id="QUH23540.1"/>
    </source>
</evidence>
<dbReference type="Gene3D" id="3.40.228.10">
    <property type="entry name" value="Dimethylsulfoxide Reductase, domain 2"/>
    <property type="match status" value="1"/>
</dbReference>
<dbReference type="Pfam" id="PF01568">
    <property type="entry name" value="Molydop_binding"/>
    <property type="match status" value="1"/>
</dbReference>
<evidence type="ECO:0000256" key="8">
    <source>
        <dbReference type="ARBA" id="ARBA00023004"/>
    </source>
</evidence>
<dbReference type="GO" id="GO:0051539">
    <property type="term" value="F:4 iron, 4 sulfur cluster binding"/>
    <property type="evidence" value="ECO:0007669"/>
    <property type="project" value="UniProtKB-KW"/>
</dbReference>
<keyword evidence="3" id="KW-0004">4Fe-4S</keyword>
<comment type="cofactor">
    <cofactor evidence="10">
        <name>[2Fe-2S] cluster</name>
        <dbReference type="ChEBI" id="CHEBI:190135"/>
    </cofactor>
</comment>
<evidence type="ECO:0000259" key="12">
    <source>
        <dbReference type="PROSITE" id="PS51379"/>
    </source>
</evidence>
<organism evidence="15 16">
    <name type="scientific">Methanobacterium alkalithermotolerans</name>
    <dbReference type="NCBI Taxonomy" id="2731220"/>
    <lineage>
        <taxon>Archaea</taxon>
        <taxon>Methanobacteriati</taxon>
        <taxon>Methanobacteriota</taxon>
        <taxon>Methanomada group</taxon>
        <taxon>Methanobacteria</taxon>
        <taxon>Methanobacteriales</taxon>
        <taxon>Methanobacteriaceae</taxon>
        <taxon>Methanobacterium</taxon>
    </lineage>
</organism>
<keyword evidence="4" id="KW-0001">2Fe-2S</keyword>
<dbReference type="Gene3D" id="2.20.25.90">
    <property type="entry name" value="ADC-like domains"/>
    <property type="match status" value="1"/>
</dbReference>
<evidence type="ECO:0000256" key="5">
    <source>
        <dbReference type="ARBA" id="ARBA00022723"/>
    </source>
</evidence>
<dbReference type="SUPFAM" id="SSF50692">
    <property type="entry name" value="ADC-like"/>
    <property type="match status" value="1"/>
</dbReference>
<dbReference type="SUPFAM" id="SSF54862">
    <property type="entry name" value="4Fe-4S ferredoxins"/>
    <property type="match status" value="1"/>
</dbReference>
<keyword evidence="7" id="KW-0560">Oxidoreductase</keyword>
<dbReference type="InterPro" id="IPR006478">
    <property type="entry name" value="Formate_DH_asu"/>
</dbReference>
<dbReference type="GO" id="GO:0051537">
    <property type="term" value="F:2 iron, 2 sulfur cluster binding"/>
    <property type="evidence" value="ECO:0007669"/>
    <property type="project" value="UniProtKB-KW"/>
</dbReference>
<evidence type="ECO:0000256" key="4">
    <source>
        <dbReference type="ARBA" id="ARBA00022714"/>
    </source>
</evidence>
<dbReference type="OrthoDB" id="23466at2157"/>
<dbReference type="SUPFAM" id="SSF53706">
    <property type="entry name" value="Formate dehydrogenase/DMSO reductase, domains 1-3"/>
    <property type="match status" value="1"/>
</dbReference>
<dbReference type="Gene3D" id="3.30.70.20">
    <property type="match status" value="1"/>
</dbReference>
<dbReference type="InterPro" id="IPR036010">
    <property type="entry name" value="2Fe-2S_ferredoxin-like_sf"/>
</dbReference>
<dbReference type="KEGG" id="meme:HYG87_07080"/>
<dbReference type="RefSeq" id="WP_211532497.1">
    <property type="nucleotide sequence ID" value="NZ_CP058560.1"/>
</dbReference>
<dbReference type="GO" id="GO:0016020">
    <property type="term" value="C:membrane"/>
    <property type="evidence" value="ECO:0007669"/>
    <property type="project" value="InterPro"/>
</dbReference>
<evidence type="ECO:0000256" key="10">
    <source>
        <dbReference type="ARBA" id="ARBA00034078"/>
    </source>
</evidence>
<name>A0A8T8K9L5_9EURY</name>
<dbReference type="InterPro" id="IPR017896">
    <property type="entry name" value="4Fe4S_Fe-S-bd"/>
</dbReference>
<dbReference type="InterPro" id="IPR006657">
    <property type="entry name" value="MoPterin_dinucl-bd_dom"/>
</dbReference>
<dbReference type="EMBL" id="CP058560">
    <property type="protein sequence ID" value="QUH23540.1"/>
    <property type="molecule type" value="Genomic_DNA"/>
</dbReference>
<feature type="domain" description="4Fe-4S Mo/W bis-MGD-type" evidence="13">
    <location>
        <begin position="218"/>
        <end position="274"/>
    </location>
</feature>
<dbReference type="SMART" id="SM00929">
    <property type="entry name" value="NADH-G_4Fe-4S_3"/>
    <property type="match status" value="1"/>
</dbReference>
<feature type="domain" description="4Fe-4S ferredoxin-type" evidence="12">
    <location>
        <begin position="141"/>
        <end position="170"/>
    </location>
</feature>
<dbReference type="NCBIfam" id="TIGR01591">
    <property type="entry name" value="Fdh-alpha"/>
    <property type="match status" value="1"/>
</dbReference>
<dbReference type="Pfam" id="PF04879">
    <property type="entry name" value="Molybdop_Fe4S4"/>
    <property type="match status" value="1"/>
</dbReference>
<dbReference type="PROSITE" id="PS51085">
    <property type="entry name" value="2FE2S_FER_2"/>
    <property type="match status" value="1"/>
</dbReference>
<keyword evidence="6" id="KW-0677">Repeat</keyword>
<keyword evidence="9" id="KW-0411">Iron-sulfur</keyword>
<dbReference type="Proteomes" id="UP000681041">
    <property type="component" value="Chromosome"/>
</dbReference>
<evidence type="ECO:0000259" key="14">
    <source>
        <dbReference type="PROSITE" id="PS51839"/>
    </source>
</evidence>
<dbReference type="PROSITE" id="PS51669">
    <property type="entry name" value="4FE4S_MOW_BIS_MGD"/>
    <property type="match status" value="1"/>
</dbReference>
<dbReference type="GO" id="GO:0008863">
    <property type="term" value="F:formate dehydrogenase (NAD+) activity"/>
    <property type="evidence" value="ECO:0007669"/>
    <property type="project" value="InterPro"/>
</dbReference>
<keyword evidence="8" id="KW-0408">Iron</keyword>
<evidence type="ECO:0000256" key="2">
    <source>
        <dbReference type="ARBA" id="ARBA00007023"/>
    </source>
</evidence>
<comment type="similarity">
    <text evidence="2">In the C-terminal section; belongs to the prokaryotic molybdopterin-containing oxidoreductase family.</text>
</comment>
<dbReference type="AlphaFoldDB" id="A0A8T8K9L5"/>
<dbReference type="Gene3D" id="3.40.50.740">
    <property type="match status" value="1"/>
</dbReference>
<dbReference type="PROSITE" id="PS51379">
    <property type="entry name" value="4FE4S_FER_2"/>
    <property type="match status" value="2"/>
</dbReference>
<sequence>MKKKIKFLMDGLEFEADEGTTILQSAIENDIYIPHLCYNSQLKPYGACRLCLVENAEGRLITSCENQVEEGMEIKTHSMKLNRVKKMLISLLISNHEKNCLSCTQSDNCKLQEAASYLQVNENELENLRQSVKDVPRDESNPFFIRDLKKCILCGICVQVCADIMGVNAIDFGFRGYDTRITTFGDKDILESNCVSCGECVEACPVGALVSRNSLTPAREVKTICPYCGVGCGIYLGIRGGEIVSVRGDPESMVNQGKLCVKGRFAYEFINHPQRLKKPLIKKQGKFEEVGWDEALKLIADKFSKYSGNEFASIASAKCTNEENYLLQKFTRGVMESPHIDHCARLCHAPSVVGLSRSIGSGAMSNSIAEIGQAGCIMAIGTNTTVSHPVLALQIIKAVKTGSKLIVINPQKIELAKHADIFLQHNPGSDVALLMAIAKVIVDEGLYNQSFIEERTENFLKLKKSLEILSWDELEHITGVEKEKIRQTAYMYAEGDPSSILYAMGITQHSHGTDNVLAVSNLALLTGNLGRESSGVNPLRGQNNVQGSCDMGTLPNVFPGYQSVEDPEIVEKFQKAWNMHLKPVNGMMLSEIFEKARSGDLKSLYIMGENPLLSEPDIQKVKMALENVEFLVVQDIFLTETARQADVVLPAASFAEKEGTFTNTERRVQRIKKAIIAPGDSKSDWEIISAIAKKMEKSGFDFKSAEEIFSEMTALTPIYGGISYDRLENQGLHWPCLDIDDPGTPILHQNQFNTPSHKGIFHPLEYIPSAEIPDEEYPFILGTGRSLYQYHTGSMTRKVNGLNYIDGEEFLEINPDDASNLNIKGGEWLEISSRRGTIRARSRINPGLLSGCVSMTFHFQEAPANCLTQTARDPVSGTPELKISTVKIRVLSEDEIDI</sequence>
<dbReference type="CDD" id="cd00207">
    <property type="entry name" value="fer2"/>
    <property type="match status" value="1"/>
</dbReference>
<feature type="domain" description="4Fe-4S His(Cys)3-ligated-type" evidence="14">
    <location>
        <begin position="80"/>
        <end position="119"/>
    </location>
</feature>
<dbReference type="GO" id="GO:0046872">
    <property type="term" value="F:metal ion binding"/>
    <property type="evidence" value="ECO:0007669"/>
    <property type="project" value="UniProtKB-KW"/>
</dbReference>
<dbReference type="InterPro" id="IPR017900">
    <property type="entry name" value="4Fe4S_Fe_S_CS"/>
</dbReference>
<evidence type="ECO:0000256" key="3">
    <source>
        <dbReference type="ARBA" id="ARBA00022485"/>
    </source>
</evidence>